<name>A0A560FZI6_9PROT</name>
<organism evidence="2 3">
    <name type="scientific">Nitrospirillum amazonense</name>
    <dbReference type="NCBI Taxonomy" id="28077"/>
    <lineage>
        <taxon>Bacteria</taxon>
        <taxon>Pseudomonadati</taxon>
        <taxon>Pseudomonadota</taxon>
        <taxon>Alphaproteobacteria</taxon>
        <taxon>Rhodospirillales</taxon>
        <taxon>Azospirillaceae</taxon>
        <taxon>Nitrospirillum</taxon>
    </lineage>
</organism>
<gene>
    <name evidence="2" type="ORF">FBZ88_107138</name>
</gene>
<keyword evidence="1" id="KW-0732">Signal</keyword>
<dbReference type="InterPro" id="IPR010727">
    <property type="entry name" value="DUF1302"/>
</dbReference>
<proteinExistence type="predicted"/>
<dbReference type="EMBL" id="VITO01000007">
    <property type="protein sequence ID" value="TWB26971.1"/>
    <property type="molecule type" value="Genomic_DNA"/>
</dbReference>
<sequence>MVANVFGKSCLKSRILAGVSVAALGTSLFTSSPARALDFNSGDLQGSFNTTLTFGGLIRVQERDKNLVGKANGGNASSINQDNGDLNYGTGLVSTTGRMTNELKLDYDNIGFFGRATFFYDPINNDANSTSAARTGAFTLSSTARDQSAAYARLLDAYAYGNFDLGGGTSLSMRVGNQVLSWGESTFIPNGINAINPVDVSALHQPGTELKEVFLPVPMISANLGLTNNLSVEAFYQFKWEKTLLDPAGTYFSSDDALSPGARYLSLPFGNPLAKDSPFQGAIEANGTVKNPILGQVTPIAPFGTNVPRLNDHNGRDDGQFGFGVHYSVPELDDTDFGIFFLKYNNRVPDLSVKVGSFGDFASNPETFSNHSGYFADYVNDIKMYGVSFSTSVEGVAIQGEYSYRQGQPLQYDAVDVLQAMLAAPSVFGFIQTGGQQGAALGAQQGAAAGAAQGLAAATTAYQTAVNQVLAVAAPALVGTNFTALPAPVQAAVQSAIAAAGGPASLAAAQAAGQAQGAAAGAKAGATAGATAGAQQAATAAAHIFNTNALIQRLGGIQGTTTAQIEQSASRLFGTTIQGYGRYDISQVQMTFTKDLPPMMGANQVILVGEVGADIVHNMPDGVHFSGTGTNVGGNANFLGLGGMESVATSGFGTEFSWGYRLVARFDYLNAIGGINLMPRVVWEHDVHGTTPLPVGTFIDGRKAVSVGLTATFLDKWSADVNYTNFFGGGDFNLINDRDFISFSLKYSF</sequence>
<accession>A0A560FZI6</accession>
<evidence type="ECO:0000313" key="3">
    <source>
        <dbReference type="Proteomes" id="UP000316545"/>
    </source>
</evidence>
<keyword evidence="3" id="KW-1185">Reference proteome</keyword>
<feature type="signal peptide" evidence="1">
    <location>
        <begin position="1"/>
        <end position="36"/>
    </location>
</feature>
<dbReference type="AlphaFoldDB" id="A0A560FZI6"/>
<protein>
    <submittedName>
        <fullName evidence="2">Uncharacterized protein DUF1302</fullName>
    </submittedName>
</protein>
<dbReference type="Pfam" id="PF06980">
    <property type="entry name" value="DUF1302"/>
    <property type="match status" value="1"/>
</dbReference>
<dbReference type="RefSeq" id="WP_145617213.1">
    <property type="nucleotide sequence ID" value="NZ_VITO01000007.1"/>
</dbReference>
<comment type="caution">
    <text evidence="2">The sequence shown here is derived from an EMBL/GenBank/DDBJ whole genome shotgun (WGS) entry which is preliminary data.</text>
</comment>
<evidence type="ECO:0000256" key="1">
    <source>
        <dbReference type="SAM" id="SignalP"/>
    </source>
</evidence>
<reference evidence="2 3" key="1">
    <citation type="submission" date="2019-06" db="EMBL/GenBank/DDBJ databases">
        <title>Genomic Encyclopedia of Type Strains, Phase IV (KMG-V): Genome sequencing to study the core and pangenomes of soil and plant-associated prokaryotes.</title>
        <authorList>
            <person name="Whitman W."/>
        </authorList>
    </citation>
    <scope>NUCLEOTIDE SEQUENCE [LARGE SCALE GENOMIC DNA]</scope>
    <source>
        <strain evidence="2 3">BR 11865</strain>
    </source>
</reference>
<feature type="chain" id="PRO_5021897025" evidence="1">
    <location>
        <begin position="37"/>
        <end position="749"/>
    </location>
</feature>
<evidence type="ECO:0000313" key="2">
    <source>
        <dbReference type="EMBL" id="TWB26971.1"/>
    </source>
</evidence>
<dbReference type="Proteomes" id="UP000316545">
    <property type="component" value="Unassembled WGS sequence"/>
</dbReference>